<comment type="caution">
    <text evidence="2">The sequence shown here is derived from an EMBL/GenBank/DDBJ whole genome shotgun (WGS) entry which is preliminary data.</text>
</comment>
<feature type="region of interest" description="Disordered" evidence="1">
    <location>
        <begin position="21"/>
        <end position="53"/>
    </location>
</feature>
<dbReference type="EMBL" id="JAUSRB010000002">
    <property type="protein sequence ID" value="MDP9868183.1"/>
    <property type="molecule type" value="Genomic_DNA"/>
</dbReference>
<keyword evidence="3" id="KW-1185">Reference proteome</keyword>
<sequence length="53" mass="5265">MAESGSSARFEGGAVAGAVAAARVGSQTHDSPPDHGEAMRSQVGVTLLVDGLR</sequence>
<reference evidence="2 3" key="1">
    <citation type="submission" date="2023-07" db="EMBL/GenBank/DDBJ databases">
        <title>Sequencing the genomes of 1000 actinobacteria strains.</title>
        <authorList>
            <person name="Klenk H.-P."/>
        </authorList>
    </citation>
    <scope>NUCLEOTIDE SEQUENCE [LARGE SCALE GENOMIC DNA]</scope>
    <source>
        <strain evidence="2 3">DSM 44109</strain>
    </source>
</reference>
<evidence type="ECO:0000256" key="1">
    <source>
        <dbReference type="SAM" id="MobiDB-lite"/>
    </source>
</evidence>
<proteinExistence type="predicted"/>
<evidence type="ECO:0000313" key="2">
    <source>
        <dbReference type="EMBL" id="MDP9868183.1"/>
    </source>
</evidence>
<protein>
    <submittedName>
        <fullName evidence="2">Uncharacterized protein</fullName>
    </submittedName>
</protein>
<dbReference type="Proteomes" id="UP001230426">
    <property type="component" value="Unassembled WGS sequence"/>
</dbReference>
<evidence type="ECO:0000313" key="3">
    <source>
        <dbReference type="Proteomes" id="UP001230426"/>
    </source>
</evidence>
<accession>A0ABT9RFX5</accession>
<organism evidence="2 3">
    <name type="scientific">Streptosporangium brasiliense</name>
    <dbReference type="NCBI Taxonomy" id="47480"/>
    <lineage>
        <taxon>Bacteria</taxon>
        <taxon>Bacillati</taxon>
        <taxon>Actinomycetota</taxon>
        <taxon>Actinomycetes</taxon>
        <taxon>Streptosporangiales</taxon>
        <taxon>Streptosporangiaceae</taxon>
        <taxon>Streptosporangium</taxon>
    </lineage>
</organism>
<name>A0ABT9RFX5_9ACTN</name>
<gene>
    <name evidence="2" type="ORF">J2S55_007449</name>
</gene>